<dbReference type="RefSeq" id="WP_185039486.1">
    <property type="nucleotide sequence ID" value="NZ_BAABFG010000005.1"/>
</dbReference>
<evidence type="ECO:0000313" key="1">
    <source>
        <dbReference type="EMBL" id="MBB4738874.1"/>
    </source>
</evidence>
<evidence type="ECO:0000313" key="2">
    <source>
        <dbReference type="Proteomes" id="UP000546162"/>
    </source>
</evidence>
<accession>A0A7W7M6K0</accession>
<organism evidence="1 2">
    <name type="scientific">Actinoplanes octamycinicus</name>
    <dbReference type="NCBI Taxonomy" id="135948"/>
    <lineage>
        <taxon>Bacteria</taxon>
        <taxon>Bacillati</taxon>
        <taxon>Actinomycetota</taxon>
        <taxon>Actinomycetes</taxon>
        <taxon>Micromonosporales</taxon>
        <taxon>Micromonosporaceae</taxon>
        <taxon>Actinoplanes</taxon>
    </lineage>
</organism>
<name>A0A7W7M6K0_9ACTN</name>
<dbReference type="EMBL" id="JACHNB010000001">
    <property type="protein sequence ID" value="MBB4738874.1"/>
    <property type="molecule type" value="Genomic_DNA"/>
</dbReference>
<keyword evidence="2" id="KW-1185">Reference proteome</keyword>
<comment type="caution">
    <text evidence="1">The sequence shown here is derived from an EMBL/GenBank/DDBJ whole genome shotgun (WGS) entry which is preliminary data.</text>
</comment>
<dbReference type="AlphaFoldDB" id="A0A7W7M6K0"/>
<sequence length="131" mass="12576">MLQLVGGVAVAGAVAAGSTAFTAGNGLASTPTAVVVGGELAAPITVSGATINTLTFTHAASPNSGTITAMNMALVKDDGTTAITTGTLTVTVTATGGTTTAFACTPGNPFVCDPAADWTGITAISAKYVEP</sequence>
<protein>
    <submittedName>
        <fullName evidence="1">Uncharacterized protein</fullName>
    </submittedName>
</protein>
<proteinExistence type="predicted"/>
<reference evidence="1 2" key="1">
    <citation type="submission" date="2020-08" db="EMBL/GenBank/DDBJ databases">
        <title>Sequencing the genomes of 1000 actinobacteria strains.</title>
        <authorList>
            <person name="Klenk H.-P."/>
        </authorList>
    </citation>
    <scope>NUCLEOTIDE SEQUENCE [LARGE SCALE GENOMIC DNA]</scope>
    <source>
        <strain evidence="1 2">DSM 45809</strain>
    </source>
</reference>
<dbReference type="Proteomes" id="UP000546162">
    <property type="component" value="Unassembled WGS sequence"/>
</dbReference>
<gene>
    <name evidence="1" type="ORF">BJY16_002333</name>
</gene>